<evidence type="ECO:0000313" key="2">
    <source>
        <dbReference type="Proteomes" id="UP000789831"/>
    </source>
</evidence>
<dbReference type="AlphaFoldDB" id="A0A9N9GR86"/>
<comment type="caution">
    <text evidence="1">The sequence shown here is derived from an EMBL/GenBank/DDBJ whole genome shotgun (WGS) entry which is preliminary data.</text>
</comment>
<proteinExistence type="predicted"/>
<dbReference type="Proteomes" id="UP000789831">
    <property type="component" value="Unassembled WGS sequence"/>
</dbReference>
<organism evidence="1 2">
    <name type="scientific">Ambispora gerdemannii</name>
    <dbReference type="NCBI Taxonomy" id="144530"/>
    <lineage>
        <taxon>Eukaryota</taxon>
        <taxon>Fungi</taxon>
        <taxon>Fungi incertae sedis</taxon>
        <taxon>Mucoromycota</taxon>
        <taxon>Glomeromycotina</taxon>
        <taxon>Glomeromycetes</taxon>
        <taxon>Archaeosporales</taxon>
        <taxon>Ambisporaceae</taxon>
        <taxon>Ambispora</taxon>
    </lineage>
</organism>
<protein>
    <submittedName>
        <fullName evidence="1">3876_t:CDS:1</fullName>
    </submittedName>
</protein>
<evidence type="ECO:0000313" key="1">
    <source>
        <dbReference type="EMBL" id="CAG8624104.1"/>
    </source>
</evidence>
<gene>
    <name evidence="1" type="ORF">AGERDE_LOCUS10200</name>
</gene>
<reference evidence="1" key="1">
    <citation type="submission" date="2021-06" db="EMBL/GenBank/DDBJ databases">
        <authorList>
            <person name="Kallberg Y."/>
            <person name="Tangrot J."/>
            <person name="Rosling A."/>
        </authorList>
    </citation>
    <scope>NUCLEOTIDE SEQUENCE</scope>
    <source>
        <strain evidence="1">MT106</strain>
    </source>
</reference>
<keyword evidence="2" id="KW-1185">Reference proteome</keyword>
<accession>A0A9N9GR86</accession>
<sequence length="238" mass="27512">MPQWITKENHSDVLPSPPPPTLTKIIFTLRSSEPSKASNDTSSNSHKLQHFYEAAPVNITDEAVDQALTARAEVIKRNAQRQRSSPVHRLLFQSKKVLPLRAERKRMRLVAFPFRKIEAQQQMATSTSDCKLTYYRQTNEWTFCLDLRKDKAAKSKRTALFMQSRLIRPPFTWYSPIKRAGKIIGRIVQLCAHMDNLISQKDKLAQSNSKTKRLEKAYDSSLANSMLLSFLLLRYMTW</sequence>
<name>A0A9N9GR86_9GLOM</name>
<dbReference type="EMBL" id="CAJVPL010002999">
    <property type="protein sequence ID" value="CAG8624104.1"/>
    <property type="molecule type" value="Genomic_DNA"/>
</dbReference>